<dbReference type="AlphaFoldDB" id="A0A0A9FTI1"/>
<sequence length="38" mass="4092">MVCTVSISFLDTSNFLQWSVASAYIALLTNIAAAEVQI</sequence>
<evidence type="ECO:0000256" key="1">
    <source>
        <dbReference type="SAM" id="Phobius"/>
    </source>
</evidence>
<dbReference type="EMBL" id="GBRH01184275">
    <property type="protein sequence ID" value="JAE13621.1"/>
    <property type="molecule type" value="Transcribed_RNA"/>
</dbReference>
<name>A0A0A9FTI1_ARUDO</name>
<feature type="transmembrane region" description="Helical" evidence="1">
    <location>
        <begin position="15"/>
        <end position="34"/>
    </location>
</feature>
<keyword evidence="1" id="KW-1133">Transmembrane helix</keyword>
<keyword evidence="1" id="KW-0812">Transmembrane</keyword>
<accession>A0A0A9FTI1</accession>
<proteinExistence type="predicted"/>
<reference evidence="2" key="1">
    <citation type="submission" date="2014-09" db="EMBL/GenBank/DDBJ databases">
        <authorList>
            <person name="Magalhaes I.L.F."/>
            <person name="Oliveira U."/>
            <person name="Santos F.R."/>
            <person name="Vidigal T.H.D.A."/>
            <person name="Brescovit A.D."/>
            <person name="Santos A.J."/>
        </authorList>
    </citation>
    <scope>NUCLEOTIDE SEQUENCE</scope>
    <source>
        <tissue evidence="2">Shoot tissue taken approximately 20 cm above the soil surface</tissue>
    </source>
</reference>
<reference evidence="2" key="2">
    <citation type="journal article" date="2015" name="Data Brief">
        <title>Shoot transcriptome of the giant reed, Arundo donax.</title>
        <authorList>
            <person name="Barrero R.A."/>
            <person name="Guerrero F.D."/>
            <person name="Moolhuijzen P."/>
            <person name="Goolsby J.A."/>
            <person name="Tidwell J."/>
            <person name="Bellgard S.E."/>
            <person name="Bellgard M.I."/>
        </authorList>
    </citation>
    <scope>NUCLEOTIDE SEQUENCE</scope>
    <source>
        <tissue evidence="2">Shoot tissue taken approximately 20 cm above the soil surface</tissue>
    </source>
</reference>
<evidence type="ECO:0000313" key="2">
    <source>
        <dbReference type="EMBL" id="JAE13621.1"/>
    </source>
</evidence>
<keyword evidence="1" id="KW-0472">Membrane</keyword>
<protein>
    <submittedName>
        <fullName evidence="2">Uncharacterized protein</fullName>
    </submittedName>
</protein>
<organism evidence="2">
    <name type="scientific">Arundo donax</name>
    <name type="common">Giant reed</name>
    <name type="synonym">Donax arundinaceus</name>
    <dbReference type="NCBI Taxonomy" id="35708"/>
    <lineage>
        <taxon>Eukaryota</taxon>
        <taxon>Viridiplantae</taxon>
        <taxon>Streptophyta</taxon>
        <taxon>Embryophyta</taxon>
        <taxon>Tracheophyta</taxon>
        <taxon>Spermatophyta</taxon>
        <taxon>Magnoliopsida</taxon>
        <taxon>Liliopsida</taxon>
        <taxon>Poales</taxon>
        <taxon>Poaceae</taxon>
        <taxon>PACMAD clade</taxon>
        <taxon>Arundinoideae</taxon>
        <taxon>Arundineae</taxon>
        <taxon>Arundo</taxon>
    </lineage>
</organism>